<dbReference type="InterPro" id="IPR050979">
    <property type="entry name" value="LD-transpeptidase"/>
</dbReference>
<dbReference type="Gene3D" id="2.40.440.10">
    <property type="entry name" value="L,D-transpeptidase catalytic domain-like"/>
    <property type="match status" value="1"/>
</dbReference>
<comment type="similarity">
    <text evidence="2">Belongs to the YkuD family.</text>
</comment>
<evidence type="ECO:0000256" key="9">
    <source>
        <dbReference type="PROSITE-ProRule" id="PRU01373"/>
    </source>
</evidence>
<dbReference type="InterPro" id="IPR036365">
    <property type="entry name" value="PGBD-like_sf"/>
</dbReference>
<keyword evidence="13" id="KW-1185">Reference proteome</keyword>
<protein>
    <submittedName>
        <fullName evidence="12">Murein L,D-transpeptidase</fullName>
    </submittedName>
</protein>
<evidence type="ECO:0000256" key="1">
    <source>
        <dbReference type="ARBA" id="ARBA00004752"/>
    </source>
</evidence>
<evidence type="ECO:0000313" key="13">
    <source>
        <dbReference type="Proteomes" id="UP000663090"/>
    </source>
</evidence>
<dbReference type="RefSeq" id="WP_206715418.1">
    <property type="nucleotide sequence ID" value="NZ_CP071091.1"/>
</dbReference>
<dbReference type="InterPro" id="IPR005490">
    <property type="entry name" value="LD_TPept_cat_dom"/>
</dbReference>
<keyword evidence="8 9" id="KW-0961">Cell wall biogenesis/degradation</keyword>
<keyword evidence="5" id="KW-0378">Hydrolase</keyword>
<evidence type="ECO:0000256" key="6">
    <source>
        <dbReference type="ARBA" id="ARBA00022960"/>
    </source>
</evidence>
<evidence type="ECO:0000256" key="5">
    <source>
        <dbReference type="ARBA" id="ARBA00022801"/>
    </source>
</evidence>
<dbReference type="PANTHER" id="PTHR30582:SF24">
    <property type="entry name" value="L,D-TRANSPEPTIDASE ERFK_SRFK-RELATED"/>
    <property type="match status" value="1"/>
</dbReference>
<comment type="pathway">
    <text evidence="1 9">Cell wall biogenesis; peptidoglycan biosynthesis.</text>
</comment>
<keyword evidence="7 9" id="KW-0573">Peptidoglycan synthesis</keyword>
<evidence type="ECO:0000259" key="11">
    <source>
        <dbReference type="PROSITE" id="PS52029"/>
    </source>
</evidence>
<dbReference type="CDD" id="cd16913">
    <property type="entry name" value="YkuD_like"/>
    <property type="match status" value="1"/>
</dbReference>
<dbReference type="SUPFAM" id="SSF47090">
    <property type="entry name" value="PGBD-like"/>
    <property type="match status" value="1"/>
</dbReference>
<feature type="region of interest" description="Disordered" evidence="10">
    <location>
        <begin position="48"/>
        <end position="73"/>
    </location>
</feature>
<evidence type="ECO:0000256" key="10">
    <source>
        <dbReference type="SAM" id="MobiDB-lite"/>
    </source>
</evidence>
<dbReference type="InterPro" id="IPR002477">
    <property type="entry name" value="Peptidoglycan-bd-like"/>
</dbReference>
<dbReference type="Proteomes" id="UP000663090">
    <property type="component" value="Chromosome"/>
</dbReference>
<dbReference type="Pfam" id="PF01471">
    <property type="entry name" value="PG_binding_1"/>
    <property type="match status" value="1"/>
</dbReference>
<sequence length="346" mass="36392">MTSSISRIESLIPLSPLEANDTLVGERWPPARVPSRLHDNFVEPAPRARASIPLSRPPSALVETGSTQPASPAPLANARFTEQPQLTDVASGHIVLGPGSRGDGLRAVQTALLKMGFALPGGADGHFGAQTQRALRNFQTHAGLTFPTVKPTGLLDSATLHALDALAPEPGMRGQSQGVPPATYDGQPVRVIVALREHRTFLYDTEGRVVDIVPNASGTTTTPTRPGLKVVRTRLHQAAAEAAGERLWNDRSVFGARILDLSWADGRHSGEELHGTNAPALLGGDVSHGCIRHSNEAIIALHDALSVGDRVAIVEHVNDPRLGAQAPVSRGTTLPRAAPSARAPAG</sequence>
<feature type="compositionally biased region" description="Low complexity" evidence="10">
    <location>
        <begin position="335"/>
        <end position="346"/>
    </location>
</feature>
<dbReference type="PANTHER" id="PTHR30582">
    <property type="entry name" value="L,D-TRANSPEPTIDASE"/>
    <property type="match status" value="1"/>
</dbReference>
<reference evidence="12 13" key="1">
    <citation type="submission" date="2021-02" db="EMBL/GenBank/DDBJ databases">
        <title>De Novo genome assembly of isolated myxobacteria.</title>
        <authorList>
            <person name="Stevens D.C."/>
        </authorList>
    </citation>
    <scope>NUCLEOTIDE SEQUENCE [LARGE SCALE GENOMIC DNA]</scope>
    <source>
        <strain evidence="12 13">SCHIC003</strain>
    </source>
</reference>
<evidence type="ECO:0000256" key="7">
    <source>
        <dbReference type="ARBA" id="ARBA00022984"/>
    </source>
</evidence>
<evidence type="ECO:0000256" key="3">
    <source>
        <dbReference type="ARBA" id="ARBA00022676"/>
    </source>
</evidence>
<keyword evidence="4" id="KW-0808">Transferase</keyword>
<proteinExistence type="inferred from homology"/>
<feature type="active site" description="Nucleophile" evidence="9">
    <location>
        <position position="290"/>
    </location>
</feature>
<organism evidence="12 13">
    <name type="scientific">Myxococcus landrumensis</name>
    <dbReference type="NCBI Taxonomy" id="2813577"/>
    <lineage>
        <taxon>Bacteria</taxon>
        <taxon>Pseudomonadati</taxon>
        <taxon>Myxococcota</taxon>
        <taxon>Myxococcia</taxon>
        <taxon>Myxococcales</taxon>
        <taxon>Cystobacterineae</taxon>
        <taxon>Myxococcaceae</taxon>
        <taxon>Myxococcus</taxon>
    </lineage>
</organism>
<accession>A0ABX7N4G8</accession>
<name>A0ABX7N4G8_9BACT</name>
<dbReference type="SUPFAM" id="SSF141523">
    <property type="entry name" value="L,D-transpeptidase catalytic domain-like"/>
    <property type="match status" value="1"/>
</dbReference>
<dbReference type="InterPro" id="IPR036366">
    <property type="entry name" value="PGBDSf"/>
</dbReference>
<evidence type="ECO:0000256" key="2">
    <source>
        <dbReference type="ARBA" id="ARBA00005992"/>
    </source>
</evidence>
<dbReference type="PROSITE" id="PS52029">
    <property type="entry name" value="LD_TPASE"/>
    <property type="match status" value="1"/>
</dbReference>
<feature type="active site" description="Proton donor/acceptor" evidence="9">
    <location>
        <position position="274"/>
    </location>
</feature>
<evidence type="ECO:0000256" key="8">
    <source>
        <dbReference type="ARBA" id="ARBA00023316"/>
    </source>
</evidence>
<keyword evidence="3" id="KW-0328">Glycosyltransferase</keyword>
<feature type="domain" description="L,D-TPase catalytic" evidence="11">
    <location>
        <begin position="189"/>
        <end position="314"/>
    </location>
</feature>
<dbReference type="Pfam" id="PF03734">
    <property type="entry name" value="YkuD"/>
    <property type="match status" value="1"/>
</dbReference>
<dbReference type="EMBL" id="CP071091">
    <property type="protein sequence ID" value="QSQ13605.1"/>
    <property type="molecule type" value="Genomic_DNA"/>
</dbReference>
<evidence type="ECO:0000256" key="4">
    <source>
        <dbReference type="ARBA" id="ARBA00022679"/>
    </source>
</evidence>
<evidence type="ECO:0000313" key="12">
    <source>
        <dbReference type="EMBL" id="QSQ13605.1"/>
    </source>
</evidence>
<feature type="region of interest" description="Disordered" evidence="10">
    <location>
        <begin position="323"/>
        <end position="346"/>
    </location>
</feature>
<dbReference type="Gene3D" id="1.10.101.10">
    <property type="entry name" value="PGBD-like superfamily/PGBD"/>
    <property type="match status" value="1"/>
</dbReference>
<dbReference type="InterPro" id="IPR038063">
    <property type="entry name" value="Transpep_catalytic_dom"/>
</dbReference>
<gene>
    <name evidence="12" type="ORF">JY572_35590</name>
</gene>
<keyword evidence="6 9" id="KW-0133">Cell shape</keyword>